<feature type="domain" description="Interferon-related developmental regulator N-terminal" evidence="3">
    <location>
        <begin position="80"/>
        <end position="363"/>
    </location>
</feature>
<dbReference type="OrthoDB" id="18978at2759"/>
<name>A0A0M8N3Z6_ESCWE</name>
<dbReference type="InterPro" id="IPR016024">
    <property type="entry name" value="ARM-type_fold"/>
</dbReference>
<evidence type="ECO:0000313" key="5">
    <source>
        <dbReference type="Proteomes" id="UP000053831"/>
    </source>
</evidence>
<sequence length="468" mass="52025">MNLNHARVKALKGDGKTISRKAIKSGRASANMTPRYSPMSSMLVSPNHSAAQSRVASDISDDGGDDNNNNEFDLDDMASSVYSGGSVSEHAEDQEAPTFDSKALLAGLRDRKHNNNEMRERYLDAFIRTLRTRYSPDTHLWLDDAAPDLAGSFLHDSDRAATAKERLLSLQAYCLLIGTVGSLEVFDEAQRVLKRIVLEDDDDDCRVYAVYALCMAVLYGGGTEDAALEVMEYLVEIARTDGESVDAPDNAVVVSAALQGWCFVASHVSDYADLADAAADAFVDQLDSTDVEVQSNAGCCIALVFESSRTHLEDTGEPFQLQYDPHRLARRMADIARHCSRSVSRKHRRDLRESLLGVVTSLERGVGPFYSTALFIPDKYEHVPASQRNDDGQAEYGYRYKLRLGNSVARVETWSLYFRVSLMKIVFKGGLQMHVFVNPVVMECLEDADFVQEHLAIRPEKKTTKRKK</sequence>
<dbReference type="InterPro" id="IPR007701">
    <property type="entry name" value="Interferon-rel_develop_reg_N"/>
</dbReference>
<accession>A0A0M8N3Z6</accession>
<dbReference type="Pfam" id="PF05004">
    <property type="entry name" value="IFRD"/>
    <property type="match status" value="1"/>
</dbReference>
<protein>
    <recommendedName>
        <fullName evidence="3">Interferon-related developmental regulator N-terminal domain-containing protein</fullName>
    </recommendedName>
</protein>
<dbReference type="STRING" id="150374.A0A0M8N3Z6"/>
<dbReference type="PANTHER" id="PTHR12354">
    <property type="entry name" value="INTERFERON-RELATED DEVELOPMENTAL REGULATOR"/>
    <property type="match status" value="1"/>
</dbReference>
<evidence type="ECO:0000313" key="4">
    <source>
        <dbReference type="EMBL" id="KOS22707.1"/>
    </source>
</evidence>
<dbReference type="InterPro" id="IPR039777">
    <property type="entry name" value="IFRD"/>
</dbReference>
<dbReference type="PANTHER" id="PTHR12354:SF1">
    <property type="entry name" value="INTERFERON-RELATED DEVELOPMENTAL REGULATOR 1"/>
    <property type="match status" value="1"/>
</dbReference>
<feature type="region of interest" description="Disordered" evidence="2">
    <location>
        <begin position="1"/>
        <end position="76"/>
    </location>
</feature>
<comment type="caution">
    <text evidence="4">The sequence shown here is derived from an EMBL/GenBank/DDBJ whole genome shotgun (WGS) entry which is preliminary data.</text>
</comment>
<dbReference type="SUPFAM" id="SSF48371">
    <property type="entry name" value="ARM repeat"/>
    <property type="match status" value="1"/>
</dbReference>
<proteinExistence type="inferred from homology"/>
<evidence type="ECO:0000259" key="3">
    <source>
        <dbReference type="Pfam" id="PF05004"/>
    </source>
</evidence>
<reference evidence="4 5" key="1">
    <citation type="submission" date="2015-07" db="EMBL/GenBank/DDBJ databases">
        <title>The genome of the fungus Escovopsis weberi, a specialized disease agent of ant agriculture.</title>
        <authorList>
            <person name="de Man T.J."/>
            <person name="Stajich J.E."/>
            <person name="Kubicek C.P."/>
            <person name="Chenthamara K."/>
            <person name="Atanasova L."/>
            <person name="Druzhinina I.S."/>
            <person name="Birnbaum S."/>
            <person name="Barribeau S.M."/>
            <person name="Teiling C."/>
            <person name="Suen G."/>
            <person name="Currie C."/>
            <person name="Gerardo N.M."/>
        </authorList>
    </citation>
    <scope>NUCLEOTIDE SEQUENCE [LARGE SCALE GENOMIC DNA]</scope>
</reference>
<evidence type="ECO:0000256" key="1">
    <source>
        <dbReference type="ARBA" id="ARBA00008828"/>
    </source>
</evidence>
<feature type="compositionally biased region" description="Basic residues" evidence="2">
    <location>
        <begin position="1"/>
        <end position="10"/>
    </location>
</feature>
<evidence type="ECO:0000256" key="2">
    <source>
        <dbReference type="SAM" id="MobiDB-lite"/>
    </source>
</evidence>
<organism evidence="4 5">
    <name type="scientific">Escovopsis weberi</name>
    <dbReference type="NCBI Taxonomy" id="150374"/>
    <lineage>
        <taxon>Eukaryota</taxon>
        <taxon>Fungi</taxon>
        <taxon>Dikarya</taxon>
        <taxon>Ascomycota</taxon>
        <taxon>Pezizomycotina</taxon>
        <taxon>Sordariomycetes</taxon>
        <taxon>Hypocreomycetidae</taxon>
        <taxon>Hypocreales</taxon>
        <taxon>Hypocreaceae</taxon>
        <taxon>Escovopsis</taxon>
    </lineage>
</organism>
<gene>
    <name evidence="4" type="ORF">ESCO_003555</name>
</gene>
<keyword evidence="5" id="KW-1185">Reference proteome</keyword>
<dbReference type="AlphaFoldDB" id="A0A0M8N3Z6"/>
<comment type="similarity">
    <text evidence="1">Belongs to the IFRD family.</text>
</comment>
<feature type="compositionally biased region" description="Polar residues" evidence="2">
    <location>
        <begin position="28"/>
        <end position="55"/>
    </location>
</feature>
<dbReference type="EMBL" id="LGSR01000002">
    <property type="protein sequence ID" value="KOS22707.1"/>
    <property type="molecule type" value="Genomic_DNA"/>
</dbReference>
<dbReference type="Proteomes" id="UP000053831">
    <property type="component" value="Unassembled WGS sequence"/>
</dbReference>